<dbReference type="OrthoDB" id="9788394at2"/>
<keyword evidence="7 8" id="KW-0501">Molybdenum cofactor biosynthesis</keyword>
<comment type="catalytic activity">
    <reaction evidence="8">
        <text>Mo-molybdopterin + GTP + H(+) = Mo-molybdopterin guanine dinucleotide + diphosphate</text>
        <dbReference type="Rhea" id="RHEA:34243"/>
        <dbReference type="ChEBI" id="CHEBI:15378"/>
        <dbReference type="ChEBI" id="CHEBI:33019"/>
        <dbReference type="ChEBI" id="CHEBI:37565"/>
        <dbReference type="ChEBI" id="CHEBI:71302"/>
        <dbReference type="ChEBI" id="CHEBI:71310"/>
        <dbReference type="EC" id="2.7.7.77"/>
    </reaction>
</comment>
<keyword evidence="5 8" id="KW-0460">Magnesium</keyword>
<evidence type="ECO:0000256" key="8">
    <source>
        <dbReference type="HAMAP-Rule" id="MF_00316"/>
    </source>
</evidence>
<keyword evidence="6 8" id="KW-0342">GTP-binding</keyword>
<keyword evidence="4 8" id="KW-0547">Nucleotide-binding</keyword>
<protein>
    <recommendedName>
        <fullName evidence="8">Molybdenum cofactor guanylyltransferase</fullName>
        <shortName evidence="8">MoCo guanylyltransferase</shortName>
        <ecNumber evidence="8">2.7.7.77</ecNumber>
    </recommendedName>
    <alternativeName>
        <fullName evidence="8">GTP:molybdopterin guanylyltransferase</fullName>
    </alternativeName>
    <alternativeName>
        <fullName evidence="8">Mo-MPT guanylyltransferase</fullName>
    </alternativeName>
    <alternativeName>
        <fullName evidence="8">Molybdopterin guanylyltransferase</fullName>
    </alternativeName>
    <alternativeName>
        <fullName evidence="8">Molybdopterin-guanine dinucleotide synthase</fullName>
        <shortName evidence="8">MGD synthase</shortName>
    </alternativeName>
</protein>
<organism evidence="10 11">
    <name type="scientific">Enterobacillus tribolii</name>
    <dbReference type="NCBI Taxonomy" id="1487935"/>
    <lineage>
        <taxon>Bacteria</taxon>
        <taxon>Pseudomonadati</taxon>
        <taxon>Pseudomonadota</taxon>
        <taxon>Gammaproteobacteria</taxon>
        <taxon>Enterobacterales</taxon>
        <taxon>Hafniaceae</taxon>
        <taxon>Enterobacillus</taxon>
    </lineage>
</organism>
<evidence type="ECO:0000256" key="5">
    <source>
        <dbReference type="ARBA" id="ARBA00022842"/>
    </source>
</evidence>
<evidence type="ECO:0000259" key="9">
    <source>
        <dbReference type="Pfam" id="PF12804"/>
    </source>
</evidence>
<dbReference type="PANTHER" id="PTHR19136">
    <property type="entry name" value="MOLYBDENUM COFACTOR GUANYLYLTRANSFERASE"/>
    <property type="match status" value="1"/>
</dbReference>
<evidence type="ECO:0000256" key="1">
    <source>
        <dbReference type="ARBA" id="ARBA00022490"/>
    </source>
</evidence>
<dbReference type="GO" id="GO:0005737">
    <property type="term" value="C:cytoplasm"/>
    <property type="evidence" value="ECO:0007669"/>
    <property type="project" value="UniProtKB-SubCell"/>
</dbReference>
<feature type="binding site" evidence="8">
    <location>
        <position position="22"/>
    </location>
    <ligand>
        <name>GTP</name>
        <dbReference type="ChEBI" id="CHEBI:37565"/>
    </ligand>
</feature>
<comment type="similarity">
    <text evidence="8">Belongs to the MobA family.</text>
</comment>
<dbReference type="PANTHER" id="PTHR19136:SF81">
    <property type="entry name" value="MOLYBDENUM COFACTOR GUANYLYLTRANSFERASE"/>
    <property type="match status" value="1"/>
</dbReference>
<dbReference type="InterPro" id="IPR029044">
    <property type="entry name" value="Nucleotide-diphossugar_trans"/>
</dbReference>
<name>A0A370QF07_9GAMM</name>
<dbReference type="CDD" id="cd02503">
    <property type="entry name" value="MobA"/>
    <property type="match status" value="1"/>
</dbReference>
<keyword evidence="3 8" id="KW-0479">Metal-binding</keyword>
<evidence type="ECO:0000256" key="6">
    <source>
        <dbReference type="ARBA" id="ARBA00023134"/>
    </source>
</evidence>
<dbReference type="NCBIfam" id="TIGR02665">
    <property type="entry name" value="molyb_mobA"/>
    <property type="match status" value="1"/>
</dbReference>
<comment type="subcellular location">
    <subcellularLocation>
        <location evidence="8">Cytoplasm</location>
    </subcellularLocation>
</comment>
<dbReference type="GO" id="GO:1902758">
    <property type="term" value="P:bis(molybdopterin guanine dinucleotide)molybdenum biosynthetic process"/>
    <property type="evidence" value="ECO:0007669"/>
    <property type="project" value="TreeGrafter"/>
</dbReference>
<reference evidence="10 11" key="1">
    <citation type="submission" date="2018-07" db="EMBL/GenBank/DDBJ databases">
        <title>Genomic Encyclopedia of Type Strains, Phase IV (KMG-IV): sequencing the most valuable type-strain genomes for metagenomic binning, comparative biology and taxonomic classification.</title>
        <authorList>
            <person name="Goeker M."/>
        </authorList>
    </citation>
    <scope>NUCLEOTIDE SEQUENCE [LARGE SCALE GENOMIC DNA]</scope>
    <source>
        <strain evidence="10 11">DSM 103736</strain>
    </source>
</reference>
<feature type="binding site" evidence="8">
    <location>
        <begin position="9"/>
        <end position="11"/>
    </location>
    <ligand>
        <name>GTP</name>
        <dbReference type="ChEBI" id="CHEBI:37565"/>
    </ligand>
</feature>
<evidence type="ECO:0000256" key="4">
    <source>
        <dbReference type="ARBA" id="ARBA00022741"/>
    </source>
</evidence>
<dbReference type="GO" id="GO:0061603">
    <property type="term" value="F:molybdenum cofactor guanylyltransferase activity"/>
    <property type="evidence" value="ECO:0007669"/>
    <property type="project" value="UniProtKB-EC"/>
</dbReference>
<comment type="domain">
    <text evidence="8">The N-terminal domain determines nucleotide recognition and specific binding, while the C-terminal domain determines the specific binding to the target protein.</text>
</comment>
<keyword evidence="10" id="KW-0548">Nucleotidyltransferase</keyword>
<dbReference type="GO" id="GO:0046872">
    <property type="term" value="F:metal ion binding"/>
    <property type="evidence" value="ECO:0007669"/>
    <property type="project" value="UniProtKB-KW"/>
</dbReference>
<dbReference type="Gene3D" id="3.90.550.10">
    <property type="entry name" value="Spore Coat Polysaccharide Biosynthesis Protein SpsA, Chain A"/>
    <property type="match status" value="1"/>
</dbReference>
<dbReference type="InterPro" id="IPR013482">
    <property type="entry name" value="Molybde_CF_guanTrfase"/>
</dbReference>
<accession>A0A370QF07</accession>
<comment type="cofactor">
    <cofactor evidence="8">
        <name>Mg(2+)</name>
        <dbReference type="ChEBI" id="CHEBI:18420"/>
    </cofactor>
</comment>
<evidence type="ECO:0000256" key="7">
    <source>
        <dbReference type="ARBA" id="ARBA00023150"/>
    </source>
</evidence>
<dbReference type="HAMAP" id="MF_00316">
    <property type="entry name" value="MobA"/>
    <property type="match status" value="1"/>
</dbReference>
<feature type="domain" description="MobA-like NTP transferase" evidence="9">
    <location>
        <begin position="6"/>
        <end position="155"/>
    </location>
</feature>
<dbReference type="EMBL" id="QRAP01000011">
    <property type="protein sequence ID" value="RDK86620.1"/>
    <property type="molecule type" value="Genomic_DNA"/>
</dbReference>
<comment type="caution">
    <text evidence="10">The sequence shown here is derived from an EMBL/GenBank/DDBJ whole genome shotgun (WGS) entry which is preliminary data.</text>
</comment>
<keyword evidence="11" id="KW-1185">Reference proteome</keyword>
<evidence type="ECO:0000256" key="2">
    <source>
        <dbReference type="ARBA" id="ARBA00022679"/>
    </source>
</evidence>
<gene>
    <name evidence="8" type="primary">mobA</name>
    <name evidence="10" type="ORF">C8D90_1113</name>
</gene>
<proteinExistence type="inferred from homology"/>
<comment type="caution">
    <text evidence="8">Lacks conserved residue(s) required for the propagation of feature annotation.</text>
</comment>
<keyword evidence="1 8" id="KW-0963">Cytoplasm</keyword>
<dbReference type="InterPro" id="IPR025877">
    <property type="entry name" value="MobA-like_NTP_Trfase"/>
</dbReference>
<dbReference type="Proteomes" id="UP000254848">
    <property type="component" value="Unassembled WGS sequence"/>
</dbReference>
<dbReference type="AlphaFoldDB" id="A0A370QF07"/>
<feature type="binding site" evidence="8">
    <location>
        <position position="98"/>
    </location>
    <ligand>
        <name>GTP</name>
        <dbReference type="ChEBI" id="CHEBI:37565"/>
    </ligand>
</feature>
<dbReference type="SUPFAM" id="SSF53448">
    <property type="entry name" value="Nucleotide-diphospho-sugar transferases"/>
    <property type="match status" value="1"/>
</dbReference>
<dbReference type="EC" id="2.7.7.77" evidence="8"/>
<comment type="subunit">
    <text evidence="8">Monomer.</text>
</comment>
<evidence type="ECO:0000256" key="3">
    <source>
        <dbReference type="ARBA" id="ARBA00022723"/>
    </source>
</evidence>
<evidence type="ECO:0000313" key="10">
    <source>
        <dbReference type="EMBL" id="RDK86620.1"/>
    </source>
</evidence>
<comment type="function">
    <text evidence="8">Transfers a GMP moiety from GTP to Mo-molybdopterin (Mo-MPT) cofactor (Moco or molybdenum cofactor) to form Mo-molybdopterin guanine dinucleotide (Mo-MGD) cofactor.</text>
</comment>
<feature type="binding site" evidence="8">
    <location>
        <position position="68"/>
    </location>
    <ligand>
        <name>GTP</name>
        <dbReference type="ChEBI" id="CHEBI:37565"/>
    </ligand>
</feature>
<dbReference type="GO" id="GO:0005525">
    <property type="term" value="F:GTP binding"/>
    <property type="evidence" value="ECO:0007669"/>
    <property type="project" value="UniProtKB-UniRule"/>
</dbReference>
<sequence>MKKIDGVILAGGQATRMGGADKGLIQLNGRPLYRYVLDVLAPQVHNIAISANRNQALYSESGIHVFSDTLPGFFGPLAGMLSGLESMQNEWVAFVPCDVPFVPADIVERLWQGRDNALAAYIDDGERSHPTIALLHRSLAANLRHYLEQGERKLMLFLEGEGAKRVTYPRPECFINFNTPEDCLRVEQQLRNKS</sequence>
<keyword evidence="2 8" id="KW-0808">Transferase</keyword>
<feature type="binding site" evidence="8">
    <location>
        <position position="98"/>
    </location>
    <ligand>
        <name>Mg(2+)</name>
        <dbReference type="ChEBI" id="CHEBI:18420"/>
    </ligand>
</feature>
<evidence type="ECO:0000313" key="11">
    <source>
        <dbReference type="Proteomes" id="UP000254848"/>
    </source>
</evidence>
<dbReference type="Pfam" id="PF12804">
    <property type="entry name" value="NTP_transf_3"/>
    <property type="match status" value="1"/>
</dbReference>
<dbReference type="RefSeq" id="WP_115459975.1">
    <property type="nucleotide sequence ID" value="NZ_QRAP01000011.1"/>
</dbReference>